<name>X1TTY5_9ZZZZ</name>
<feature type="non-terminal residue" evidence="1">
    <location>
        <position position="1"/>
    </location>
</feature>
<comment type="caution">
    <text evidence="1">The sequence shown here is derived from an EMBL/GenBank/DDBJ whole genome shotgun (WGS) entry which is preliminary data.</text>
</comment>
<sequence>HLGGDHYIYCLPFKNEKETYEGVDYISDTWTT</sequence>
<accession>X1TTY5</accession>
<reference evidence="1" key="1">
    <citation type="journal article" date="2014" name="Front. Microbiol.">
        <title>High frequency of phylogenetically diverse reductive dehalogenase-homologous genes in deep subseafloor sedimentary metagenomes.</title>
        <authorList>
            <person name="Kawai M."/>
            <person name="Futagami T."/>
            <person name="Toyoda A."/>
            <person name="Takaki Y."/>
            <person name="Nishi S."/>
            <person name="Hori S."/>
            <person name="Arai W."/>
            <person name="Tsubouchi T."/>
            <person name="Morono Y."/>
            <person name="Uchiyama I."/>
            <person name="Ito T."/>
            <person name="Fujiyama A."/>
            <person name="Inagaki F."/>
            <person name="Takami H."/>
        </authorList>
    </citation>
    <scope>NUCLEOTIDE SEQUENCE</scope>
    <source>
        <strain evidence="1">Expedition CK06-06</strain>
    </source>
</reference>
<evidence type="ECO:0000313" key="1">
    <source>
        <dbReference type="EMBL" id="GAI91005.1"/>
    </source>
</evidence>
<proteinExistence type="predicted"/>
<protein>
    <submittedName>
        <fullName evidence="1">Uncharacterized protein</fullName>
    </submittedName>
</protein>
<dbReference type="EMBL" id="BARW01016435">
    <property type="protein sequence ID" value="GAI91005.1"/>
    <property type="molecule type" value="Genomic_DNA"/>
</dbReference>
<gene>
    <name evidence="1" type="ORF">S12H4_28624</name>
</gene>
<dbReference type="AlphaFoldDB" id="X1TTY5"/>
<organism evidence="1">
    <name type="scientific">marine sediment metagenome</name>
    <dbReference type="NCBI Taxonomy" id="412755"/>
    <lineage>
        <taxon>unclassified sequences</taxon>
        <taxon>metagenomes</taxon>
        <taxon>ecological metagenomes</taxon>
    </lineage>
</organism>